<gene>
    <name evidence="2" type="ORF">GYA93_19050</name>
</gene>
<feature type="transmembrane region" description="Helical" evidence="1">
    <location>
        <begin position="79"/>
        <end position="109"/>
    </location>
</feature>
<accession>A0A7K3LTQ2</accession>
<dbReference type="AlphaFoldDB" id="A0A7K3LTQ2"/>
<keyword evidence="3" id="KW-1185">Reference proteome</keyword>
<feature type="transmembrane region" description="Helical" evidence="1">
    <location>
        <begin position="21"/>
        <end position="41"/>
    </location>
</feature>
<dbReference type="Proteomes" id="UP000466307">
    <property type="component" value="Unassembled WGS sequence"/>
</dbReference>
<sequence>MSEHPGFTAPATDPWKGLRGVMAGTLVLEVIVMILTFPVVAQLGGGLTWVSGTYLAVITVLLILACGMQGRARALEMDIGLQFLVIIGGLFHWSIAVIGLIFLFVWLYIRYIRADVARRMREGRLAGQRPIGDGPDPEA</sequence>
<reference evidence="2 3" key="1">
    <citation type="submission" date="2020-01" db="EMBL/GenBank/DDBJ databases">
        <title>Investigation of new actinobacteria for the biodesulphurisation of diesel fuel.</title>
        <authorList>
            <person name="Athi Narayanan S.M."/>
        </authorList>
    </citation>
    <scope>NUCLEOTIDE SEQUENCE [LARGE SCALE GENOMIC DNA]</scope>
    <source>
        <strain evidence="2 3">213E</strain>
    </source>
</reference>
<dbReference type="Pfam" id="PF14017">
    <property type="entry name" value="DUF4233"/>
    <property type="match status" value="1"/>
</dbReference>
<evidence type="ECO:0000256" key="1">
    <source>
        <dbReference type="SAM" id="Phobius"/>
    </source>
</evidence>
<protein>
    <submittedName>
        <fullName evidence="2">DUF4233 domain-containing protein</fullName>
    </submittedName>
</protein>
<dbReference type="EMBL" id="JAADZU010000077">
    <property type="protein sequence ID" value="NDK91655.1"/>
    <property type="molecule type" value="Genomic_DNA"/>
</dbReference>
<name>A0A7K3LTQ2_9ACTN</name>
<dbReference type="RefSeq" id="WP_020790933.1">
    <property type="nucleotide sequence ID" value="NZ_JAADZU010000077.1"/>
</dbReference>
<feature type="transmembrane region" description="Helical" evidence="1">
    <location>
        <begin position="47"/>
        <end position="67"/>
    </location>
</feature>
<keyword evidence="1" id="KW-1133">Transmembrane helix</keyword>
<comment type="caution">
    <text evidence="2">The sequence shown here is derived from an EMBL/GenBank/DDBJ whole genome shotgun (WGS) entry which is preliminary data.</text>
</comment>
<evidence type="ECO:0000313" key="2">
    <source>
        <dbReference type="EMBL" id="NDK91655.1"/>
    </source>
</evidence>
<evidence type="ECO:0000313" key="3">
    <source>
        <dbReference type="Proteomes" id="UP000466307"/>
    </source>
</evidence>
<organism evidence="2 3">
    <name type="scientific">Gordonia desulfuricans</name>
    <dbReference type="NCBI Taxonomy" id="89051"/>
    <lineage>
        <taxon>Bacteria</taxon>
        <taxon>Bacillati</taxon>
        <taxon>Actinomycetota</taxon>
        <taxon>Actinomycetes</taxon>
        <taxon>Mycobacteriales</taxon>
        <taxon>Gordoniaceae</taxon>
        <taxon>Gordonia</taxon>
    </lineage>
</organism>
<proteinExistence type="predicted"/>
<dbReference type="InterPro" id="IPR025327">
    <property type="entry name" value="DUF4233"/>
</dbReference>
<keyword evidence="1" id="KW-0472">Membrane</keyword>
<keyword evidence="1" id="KW-0812">Transmembrane</keyword>